<sequence length="40" mass="4796">MKATVIYAVDEMRLARFIWRFYFPCATIIYVGLFDVNVDF</sequence>
<keyword evidence="1" id="KW-1133">Transmembrane helix</keyword>
<feature type="transmembrane region" description="Helical" evidence="1">
    <location>
        <begin position="21"/>
        <end position="38"/>
    </location>
</feature>
<dbReference type="RefSeq" id="WP_015956171.1">
    <property type="nucleotide sequence ID" value="NC_011729.1"/>
</dbReference>
<dbReference type="KEGG" id="cyc:PCC7424_4216"/>
<evidence type="ECO:0000256" key="1">
    <source>
        <dbReference type="SAM" id="Phobius"/>
    </source>
</evidence>
<evidence type="ECO:0000313" key="2">
    <source>
        <dbReference type="EMBL" id="ACK72586.1"/>
    </source>
</evidence>
<evidence type="ECO:0000313" key="3">
    <source>
        <dbReference type="Proteomes" id="UP000002384"/>
    </source>
</evidence>
<dbReference type="EMBL" id="CP001291">
    <property type="protein sequence ID" value="ACK72586.1"/>
    <property type="molecule type" value="Genomic_DNA"/>
</dbReference>
<keyword evidence="1" id="KW-0812">Transmembrane</keyword>
<protein>
    <submittedName>
        <fullName evidence="2">Uncharacterized protein</fullName>
    </submittedName>
</protein>
<dbReference type="AlphaFoldDB" id="B7KLL4"/>
<gene>
    <name evidence="2" type="ordered locus">PCC7424_4216</name>
</gene>
<reference evidence="3" key="1">
    <citation type="journal article" date="2011" name="MBio">
        <title>Novel metabolic attributes of the genus Cyanothece, comprising a group of unicellular nitrogen-fixing Cyanobacteria.</title>
        <authorList>
            <person name="Bandyopadhyay A."/>
            <person name="Elvitigala T."/>
            <person name="Welsh E."/>
            <person name="Stockel J."/>
            <person name="Liberton M."/>
            <person name="Min H."/>
            <person name="Sherman L.A."/>
            <person name="Pakrasi H.B."/>
        </authorList>
    </citation>
    <scope>NUCLEOTIDE SEQUENCE [LARGE SCALE GENOMIC DNA]</scope>
    <source>
        <strain evidence="3">PCC 7424</strain>
    </source>
</reference>
<name>B7KLL4_GLOC7</name>
<keyword evidence="3" id="KW-1185">Reference proteome</keyword>
<dbReference type="HOGENOM" id="CLU_3288332_0_0_3"/>
<accession>B7KLL4</accession>
<proteinExistence type="predicted"/>
<keyword evidence="1" id="KW-0472">Membrane</keyword>
<dbReference type="Proteomes" id="UP000002384">
    <property type="component" value="Chromosome"/>
</dbReference>
<organism evidence="2 3">
    <name type="scientific">Gloeothece citriformis (strain PCC 7424)</name>
    <name type="common">Cyanothece sp. (strain PCC 7424)</name>
    <dbReference type="NCBI Taxonomy" id="65393"/>
    <lineage>
        <taxon>Bacteria</taxon>
        <taxon>Bacillati</taxon>
        <taxon>Cyanobacteriota</taxon>
        <taxon>Cyanophyceae</taxon>
        <taxon>Oscillatoriophycideae</taxon>
        <taxon>Chroococcales</taxon>
        <taxon>Aphanothecaceae</taxon>
        <taxon>Gloeothece</taxon>
        <taxon>Gloeothece citriformis</taxon>
    </lineage>
</organism>